<organism evidence="1 2">
    <name type="scientific">Piloderma croceum (strain F 1598)</name>
    <dbReference type="NCBI Taxonomy" id="765440"/>
    <lineage>
        <taxon>Eukaryota</taxon>
        <taxon>Fungi</taxon>
        <taxon>Dikarya</taxon>
        <taxon>Basidiomycota</taxon>
        <taxon>Agaricomycotina</taxon>
        <taxon>Agaricomycetes</taxon>
        <taxon>Agaricomycetidae</taxon>
        <taxon>Atheliales</taxon>
        <taxon>Atheliaceae</taxon>
        <taxon>Piloderma</taxon>
    </lineage>
</organism>
<reference evidence="1 2" key="1">
    <citation type="submission" date="2014-04" db="EMBL/GenBank/DDBJ databases">
        <authorList>
            <consortium name="DOE Joint Genome Institute"/>
            <person name="Kuo A."/>
            <person name="Tarkka M."/>
            <person name="Buscot F."/>
            <person name="Kohler A."/>
            <person name="Nagy L.G."/>
            <person name="Floudas D."/>
            <person name="Copeland A."/>
            <person name="Barry K.W."/>
            <person name="Cichocki N."/>
            <person name="Veneault-Fourrey C."/>
            <person name="LaButti K."/>
            <person name="Lindquist E.A."/>
            <person name="Lipzen A."/>
            <person name="Lundell T."/>
            <person name="Morin E."/>
            <person name="Murat C."/>
            <person name="Sun H."/>
            <person name="Tunlid A."/>
            <person name="Henrissat B."/>
            <person name="Grigoriev I.V."/>
            <person name="Hibbett D.S."/>
            <person name="Martin F."/>
            <person name="Nordberg H.P."/>
            <person name="Cantor M.N."/>
            <person name="Hua S.X."/>
        </authorList>
    </citation>
    <scope>NUCLEOTIDE SEQUENCE [LARGE SCALE GENOMIC DNA]</scope>
    <source>
        <strain evidence="1 2">F 1598</strain>
    </source>
</reference>
<accession>A0A0C3F7J2</accession>
<dbReference type="EMBL" id="KN833041">
    <property type="protein sequence ID" value="KIM75889.1"/>
    <property type="molecule type" value="Genomic_DNA"/>
</dbReference>
<sequence length="55" mass="6053">MSAAPFPENTDWGYGGLSSVRRHLNVGPLGQLPPTVLVPHHSNIRVFYSQTTSYV</sequence>
<dbReference type="HOGENOM" id="CLU_3033220_0_0_1"/>
<dbReference type="InParanoid" id="A0A0C3F7J2"/>
<protein>
    <submittedName>
        <fullName evidence="1">Uncharacterized protein</fullName>
    </submittedName>
</protein>
<evidence type="ECO:0000313" key="1">
    <source>
        <dbReference type="EMBL" id="KIM75889.1"/>
    </source>
</evidence>
<gene>
    <name evidence="1" type="ORF">PILCRDRAFT_826909</name>
</gene>
<evidence type="ECO:0000313" key="2">
    <source>
        <dbReference type="Proteomes" id="UP000054166"/>
    </source>
</evidence>
<name>A0A0C3F7J2_PILCF</name>
<proteinExistence type="predicted"/>
<keyword evidence="2" id="KW-1185">Reference proteome</keyword>
<dbReference type="AlphaFoldDB" id="A0A0C3F7J2"/>
<dbReference type="Proteomes" id="UP000054166">
    <property type="component" value="Unassembled WGS sequence"/>
</dbReference>
<reference evidence="2" key="2">
    <citation type="submission" date="2015-01" db="EMBL/GenBank/DDBJ databases">
        <title>Evolutionary Origins and Diversification of the Mycorrhizal Mutualists.</title>
        <authorList>
            <consortium name="DOE Joint Genome Institute"/>
            <consortium name="Mycorrhizal Genomics Consortium"/>
            <person name="Kohler A."/>
            <person name="Kuo A."/>
            <person name="Nagy L.G."/>
            <person name="Floudas D."/>
            <person name="Copeland A."/>
            <person name="Barry K.W."/>
            <person name="Cichocki N."/>
            <person name="Veneault-Fourrey C."/>
            <person name="LaButti K."/>
            <person name="Lindquist E.A."/>
            <person name="Lipzen A."/>
            <person name="Lundell T."/>
            <person name="Morin E."/>
            <person name="Murat C."/>
            <person name="Riley R."/>
            <person name="Ohm R."/>
            <person name="Sun H."/>
            <person name="Tunlid A."/>
            <person name="Henrissat B."/>
            <person name="Grigoriev I.V."/>
            <person name="Hibbett D.S."/>
            <person name="Martin F."/>
        </authorList>
    </citation>
    <scope>NUCLEOTIDE SEQUENCE [LARGE SCALE GENOMIC DNA]</scope>
    <source>
        <strain evidence="2">F 1598</strain>
    </source>
</reference>